<evidence type="ECO:0000313" key="2">
    <source>
        <dbReference type="Proteomes" id="UP001291623"/>
    </source>
</evidence>
<dbReference type="EMBL" id="JAVYJV010000019">
    <property type="protein sequence ID" value="KAK4345331.1"/>
    <property type="molecule type" value="Genomic_DNA"/>
</dbReference>
<gene>
    <name evidence="1" type="ORF">RND71_035507</name>
</gene>
<keyword evidence="2" id="KW-1185">Reference proteome</keyword>
<protein>
    <submittedName>
        <fullName evidence="1">Uncharacterized protein</fullName>
    </submittedName>
</protein>
<name>A0AAE1R501_9SOLA</name>
<comment type="caution">
    <text evidence="1">The sequence shown here is derived from an EMBL/GenBank/DDBJ whole genome shotgun (WGS) entry which is preliminary data.</text>
</comment>
<sequence length="108" mass="11835">MDELKLSLVAVEGSMQKIQETLDKVLSSKNEVGTDVGKLRVCMEGLQNEGVKTVNKLISRVNSLNKAATESNAELAVAVQKSYSALSHNVETSYNSLSNRIINTLKYF</sequence>
<dbReference type="AlphaFoldDB" id="A0AAE1R501"/>
<reference evidence="1" key="1">
    <citation type="submission" date="2023-12" db="EMBL/GenBank/DDBJ databases">
        <title>Genome assembly of Anisodus tanguticus.</title>
        <authorList>
            <person name="Wang Y.-J."/>
        </authorList>
    </citation>
    <scope>NUCLEOTIDE SEQUENCE</scope>
    <source>
        <strain evidence="1">KB-2021</strain>
        <tissue evidence="1">Leaf</tissue>
    </source>
</reference>
<dbReference type="Proteomes" id="UP001291623">
    <property type="component" value="Unassembled WGS sequence"/>
</dbReference>
<accession>A0AAE1R501</accession>
<proteinExistence type="predicted"/>
<organism evidence="1 2">
    <name type="scientific">Anisodus tanguticus</name>
    <dbReference type="NCBI Taxonomy" id="243964"/>
    <lineage>
        <taxon>Eukaryota</taxon>
        <taxon>Viridiplantae</taxon>
        <taxon>Streptophyta</taxon>
        <taxon>Embryophyta</taxon>
        <taxon>Tracheophyta</taxon>
        <taxon>Spermatophyta</taxon>
        <taxon>Magnoliopsida</taxon>
        <taxon>eudicotyledons</taxon>
        <taxon>Gunneridae</taxon>
        <taxon>Pentapetalae</taxon>
        <taxon>asterids</taxon>
        <taxon>lamiids</taxon>
        <taxon>Solanales</taxon>
        <taxon>Solanaceae</taxon>
        <taxon>Solanoideae</taxon>
        <taxon>Hyoscyameae</taxon>
        <taxon>Anisodus</taxon>
    </lineage>
</organism>
<evidence type="ECO:0000313" key="1">
    <source>
        <dbReference type="EMBL" id="KAK4345331.1"/>
    </source>
</evidence>